<feature type="compositionally biased region" description="Polar residues" evidence="1">
    <location>
        <begin position="1"/>
        <end position="10"/>
    </location>
</feature>
<dbReference type="PANTHER" id="PTHR33052">
    <property type="entry name" value="DUF4228 DOMAIN PROTEIN-RELATED"/>
    <property type="match status" value="1"/>
</dbReference>
<evidence type="ECO:0000313" key="2">
    <source>
        <dbReference type="EMBL" id="KAH7566482.1"/>
    </source>
</evidence>
<reference evidence="2 3" key="1">
    <citation type="submission" date="2021-02" db="EMBL/GenBank/DDBJ databases">
        <title>Plant Genome Project.</title>
        <authorList>
            <person name="Zhang R.-G."/>
        </authorList>
    </citation>
    <scope>NUCLEOTIDE SEQUENCE [LARGE SCALE GENOMIC DNA]</scope>
    <source>
        <tissue evidence="2">Leaves</tissue>
    </source>
</reference>
<dbReference type="Proteomes" id="UP000827721">
    <property type="component" value="Unassembled WGS sequence"/>
</dbReference>
<dbReference type="EMBL" id="JAFEMO010000008">
    <property type="protein sequence ID" value="KAH7566482.1"/>
    <property type="molecule type" value="Genomic_DNA"/>
</dbReference>
<sequence>MGVCTSSPRSKASRGGGGGGANMIIKRPSTAKVIHVDGGIMQEFKVPVSAKSITSQYPDHFLCSSESMSINTCVPHVPDEEKLQLGQIYFLLPVSQFQKPISLKDLCGLAIKASSALGEHTIVDFSSTTTSSTLIFR</sequence>
<name>A0ABQ8HQ48_9ROSI</name>
<protein>
    <submittedName>
        <fullName evidence="2">Uncharacterized protein</fullName>
    </submittedName>
</protein>
<keyword evidence="3" id="KW-1185">Reference proteome</keyword>
<dbReference type="Pfam" id="PF14009">
    <property type="entry name" value="PADRE"/>
    <property type="match status" value="1"/>
</dbReference>
<evidence type="ECO:0000313" key="3">
    <source>
        <dbReference type="Proteomes" id="UP000827721"/>
    </source>
</evidence>
<accession>A0ABQ8HQ48</accession>
<proteinExistence type="predicted"/>
<gene>
    <name evidence="2" type="ORF">JRO89_XS08G0170400</name>
</gene>
<evidence type="ECO:0000256" key="1">
    <source>
        <dbReference type="SAM" id="MobiDB-lite"/>
    </source>
</evidence>
<organism evidence="2 3">
    <name type="scientific">Xanthoceras sorbifolium</name>
    <dbReference type="NCBI Taxonomy" id="99658"/>
    <lineage>
        <taxon>Eukaryota</taxon>
        <taxon>Viridiplantae</taxon>
        <taxon>Streptophyta</taxon>
        <taxon>Embryophyta</taxon>
        <taxon>Tracheophyta</taxon>
        <taxon>Spermatophyta</taxon>
        <taxon>Magnoliopsida</taxon>
        <taxon>eudicotyledons</taxon>
        <taxon>Gunneridae</taxon>
        <taxon>Pentapetalae</taxon>
        <taxon>rosids</taxon>
        <taxon>malvids</taxon>
        <taxon>Sapindales</taxon>
        <taxon>Sapindaceae</taxon>
        <taxon>Xanthoceroideae</taxon>
        <taxon>Xanthoceras</taxon>
    </lineage>
</organism>
<comment type="caution">
    <text evidence="2">The sequence shown here is derived from an EMBL/GenBank/DDBJ whole genome shotgun (WGS) entry which is preliminary data.</text>
</comment>
<dbReference type="InterPro" id="IPR025322">
    <property type="entry name" value="PADRE_dom"/>
</dbReference>
<feature type="region of interest" description="Disordered" evidence="1">
    <location>
        <begin position="1"/>
        <end position="24"/>
    </location>
</feature>